<reference evidence="2" key="1">
    <citation type="submission" date="2016-10" db="EMBL/GenBank/DDBJ databases">
        <authorList>
            <person name="Varghese N."/>
            <person name="Submissions S."/>
        </authorList>
    </citation>
    <scope>NUCLEOTIDE SEQUENCE [LARGE SCALE GENOMIC DNA]</scope>
    <source>
        <strain evidence="2">CGMCC 1.6489</strain>
    </source>
</reference>
<evidence type="ECO:0000313" key="2">
    <source>
        <dbReference type="Proteomes" id="UP000198762"/>
    </source>
</evidence>
<accession>A0A1I0ICV8</accession>
<dbReference type="AlphaFoldDB" id="A0A1I0ICV8"/>
<dbReference type="STRING" id="430453.SAMN04487962_1573"/>
<protein>
    <submittedName>
        <fullName evidence="1">Uncharacterized protein</fullName>
    </submittedName>
</protein>
<evidence type="ECO:0000313" key="1">
    <source>
        <dbReference type="EMBL" id="SET94566.1"/>
    </source>
</evidence>
<proteinExistence type="predicted"/>
<dbReference type="Proteomes" id="UP000198762">
    <property type="component" value="Unassembled WGS sequence"/>
</dbReference>
<dbReference type="EMBL" id="FOHZ01000057">
    <property type="protein sequence ID" value="SET94566.1"/>
    <property type="molecule type" value="Genomic_DNA"/>
</dbReference>
<sequence>MAIQFYDKGELSSGFYGWRVAALIRGKRYQKYFSLRRPSDAVPETLWHRYQKTRAEYYEARWAMRAAAIKYLDFIRTEHPRVKPFRGVGFQGITLGIGTIGGNQTEQCYFQVNAPGNPMRIAITENQTLSIAWDRAVDLWGEAFGIRQKDIEAKRQTPPTPEQFKRLRKHMNEEERASLGVGVLHHVYAEQRAELERQKSRNRLNKERPVDRDDLLDVHARLEREISEFMEKSGARA</sequence>
<dbReference type="RefSeq" id="WP_091855282.1">
    <property type="nucleotide sequence ID" value="NZ_FOHZ01000057.1"/>
</dbReference>
<dbReference type="OrthoDB" id="6625312at2"/>
<organism evidence="1 2">
    <name type="scientific">Marinobacter segnicrescens</name>
    <dbReference type="NCBI Taxonomy" id="430453"/>
    <lineage>
        <taxon>Bacteria</taxon>
        <taxon>Pseudomonadati</taxon>
        <taxon>Pseudomonadota</taxon>
        <taxon>Gammaproteobacteria</taxon>
        <taxon>Pseudomonadales</taxon>
        <taxon>Marinobacteraceae</taxon>
        <taxon>Marinobacter</taxon>
    </lineage>
</organism>
<gene>
    <name evidence="1" type="ORF">SAMN04487962_1573</name>
</gene>
<keyword evidence="2" id="KW-1185">Reference proteome</keyword>
<name>A0A1I0ICV8_9GAMM</name>